<comment type="caution">
    <text evidence="1">The sequence shown here is derived from an EMBL/GenBank/DDBJ whole genome shotgun (WGS) entry which is preliminary data.</text>
</comment>
<accession>A0AAE1AEL5</accession>
<gene>
    <name evidence="1" type="ORF">RRG08_012430</name>
</gene>
<sequence>MDCAKSSQYDAAKLRNARQCSLDRILTSVTVDQPALFPRHLDGTRYPLFNKEKVCTSNNQHIQIASRLARWRVLGRVCRLLVAWPKSTS</sequence>
<dbReference type="Proteomes" id="UP001283361">
    <property type="component" value="Unassembled WGS sequence"/>
</dbReference>
<keyword evidence="2" id="KW-1185">Reference proteome</keyword>
<organism evidence="1 2">
    <name type="scientific">Elysia crispata</name>
    <name type="common">lettuce slug</name>
    <dbReference type="NCBI Taxonomy" id="231223"/>
    <lineage>
        <taxon>Eukaryota</taxon>
        <taxon>Metazoa</taxon>
        <taxon>Spiralia</taxon>
        <taxon>Lophotrochozoa</taxon>
        <taxon>Mollusca</taxon>
        <taxon>Gastropoda</taxon>
        <taxon>Heterobranchia</taxon>
        <taxon>Euthyneura</taxon>
        <taxon>Panpulmonata</taxon>
        <taxon>Sacoglossa</taxon>
        <taxon>Placobranchoidea</taxon>
        <taxon>Plakobranchidae</taxon>
        <taxon>Elysia</taxon>
    </lineage>
</organism>
<dbReference type="AlphaFoldDB" id="A0AAE1AEL5"/>
<dbReference type="EMBL" id="JAWDGP010001967">
    <property type="protein sequence ID" value="KAK3786443.1"/>
    <property type="molecule type" value="Genomic_DNA"/>
</dbReference>
<evidence type="ECO:0000313" key="1">
    <source>
        <dbReference type="EMBL" id="KAK3786443.1"/>
    </source>
</evidence>
<protein>
    <submittedName>
        <fullName evidence="1">Uncharacterized protein</fullName>
    </submittedName>
</protein>
<name>A0AAE1AEL5_9GAST</name>
<proteinExistence type="predicted"/>
<evidence type="ECO:0000313" key="2">
    <source>
        <dbReference type="Proteomes" id="UP001283361"/>
    </source>
</evidence>
<reference evidence="1" key="1">
    <citation type="journal article" date="2023" name="G3 (Bethesda)">
        <title>A reference genome for the long-term kleptoplast-retaining sea slug Elysia crispata morphotype clarki.</title>
        <authorList>
            <person name="Eastman K.E."/>
            <person name="Pendleton A.L."/>
            <person name="Shaikh M.A."/>
            <person name="Suttiyut T."/>
            <person name="Ogas R."/>
            <person name="Tomko P."/>
            <person name="Gavelis G."/>
            <person name="Widhalm J.R."/>
            <person name="Wisecaver J.H."/>
        </authorList>
    </citation>
    <scope>NUCLEOTIDE SEQUENCE</scope>
    <source>
        <strain evidence="1">ECLA1</strain>
    </source>
</reference>